<feature type="compositionally biased region" description="Low complexity" evidence="1">
    <location>
        <begin position="28"/>
        <end position="57"/>
    </location>
</feature>
<evidence type="ECO:0000313" key="4">
    <source>
        <dbReference type="Proteomes" id="UP001500897"/>
    </source>
</evidence>
<feature type="chain" id="PRO_5046610895" description="PknH-like protein" evidence="2">
    <location>
        <begin position="27"/>
        <end position="277"/>
    </location>
</feature>
<feature type="region of interest" description="Disordered" evidence="1">
    <location>
        <begin position="28"/>
        <end position="84"/>
    </location>
</feature>
<sequence length="277" mass="29201">MTVRARKTALRIAALGAAALVLTACNDDGSSSDPGLSGASAPHSAAASPTAHASPTGKGKLKEPEKNSKSGAAAGGTKAGDAKAAQAKTDQLALTAEEWDNAYVSSGEDNASTDNFVMSASCEWGSDGTQVKGLSAATWRYVQQDHESDSTYAITTAEQFTAAADAHREIQKFRDNDKRCPDYKDADTDSGAGTQYSGVHAGTAPAVPGADEVYVEEGKNKWAYEDGTWSDSRDFVYLMARKGTVVVMVYMDVDPHFNARTSKDQARDALATLATKW</sequence>
<dbReference type="Proteomes" id="UP001500897">
    <property type="component" value="Unassembled WGS sequence"/>
</dbReference>
<reference evidence="3 4" key="1">
    <citation type="journal article" date="2019" name="Int. J. Syst. Evol. Microbiol.">
        <title>The Global Catalogue of Microorganisms (GCM) 10K type strain sequencing project: providing services to taxonomists for standard genome sequencing and annotation.</title>
        <authorList>
            <consortium name="The Broad Institute Genomics Platform"/>
            <consortium name="The Broad Institute Genome Sequencing Center for Infectious Disease"/>
            <person name="Wu L."/>
            <person name="Ma J."/>
        </authorList>
    </citation>
    <scope>NUCLEOTIDE SEQUENCE [LARGE SCALE GENOMIC DNA]</scope>
    <source>
        <strain evidence="3 4">JCM 14559</strain>
    </source>
</reference>
<evidence type="ECO:0000256" key="1">
    <source>
        <dbReference type="SAM" id="MobiDB-lite"/>
    </source>
</evidence>
<feature type="signal peptide" evidence="2">
    <location>
        <begin position="1"/>
        <end position="26"/>
    </location>
</feature>
<accession>A0ABN2WGF3</accession>
<dbReference type="PROSITE" id="PS51257">
    <property type="entry name" value="PROKAR_LIPOPROTEIN"/>
    <property type="match status" value="1"/>
</dbReference>
<comment type="caution">
    <text evidence="3">The sequence shown here is derived from an EMBL/GenBank/DDBJ whole genome shotgun (WGS) entry which is preliminary data.</text>
</comment>
<keyword evidence="4" id="KW-1185">Reference proteome</keyword>
<protein>
    <recommendedName>
        <fullName evidence="5">PknH-like protein</fullName>
    </recommendedName>
</protein>
<name>A0ABN2WGF3_9ACTN</name>
<gene>
    <name evidence="3" type="ORF">GCM10009759_16940</name>
</gene>
<organism evidence="3 4">
    <name type="scientific">Kitasatospora saccharophila</name>
    <dbReference type="NCBI Taxonomy" id="407973"/>
    <lineage>
        <taxon>Bacteria</taxon>
        <taxon>Bacillati</taxon>
        <taxon>Actinomycetota</taxon>
        <taxon>Actinomycetes</taxon>
        <taxon>Kitasatosporales</taxon>
        <taxon>Streptomycetaceae</taxon>
        <taxon>Kitasatospora</taxon>
    </lineage>
</organism>
<evidence type="ECO:0008006" key="5">
    <source>
        <dbReference type="Google" id="ProtNLM"/>
    </source>
</evidence>
<proteinExistence type="predicted"/>
<keyword evidence="2" id="KW-0732">Signal</keyword>
<evidence type="ECO:0000313" key="3">
    <source>
        <dbReference type="EMBL" id="GAA2091812.1"/>
    </source>
</evidence>
<evidence type="ECO:0000256" key="2">
    <source>
        <dbReference type="SAM" id="SignalP"/>
    </source>
</evidence>
<dbReference type="RefSeq" id="WP_344551301.1">
    <property type="nucleotide sequence ID" value="NZ_BAAANS010000008.1"/>
</dbReference>
<dbReference type="EMBL" id="BAAANS010000008">
    <property type="protein sequence ID" value="GAA2091812.1"/>
    <property type="molecule type" value="Genomic_DNA"/>
</dbReference>
<feature type="region of interest" description="Disordered" evidence="1">
    <location>
        <begin position="177"/>
        <end position="199"/>
    </location>
</feature>
<feature type="compositionally biased region" description="Basic and acidic residues" evidence="1">
    <location>
        <begin position="177"/>
        <end position="187"/>
    </location>
</feature>